<evidence type="ECO:0000313" key="4">
    <source>
        <dbReference type="Proteomes" id="UP001209746"/>
    </source>
</evidence>
<dbReference type="PANTHER" id="PTHR39332">
    <property type="entry name" value="BLL4707 PROTEIN"/>
    <property type="match status" value="1"/>
</dbReference>
<gene>
    <name evidence="2" type="ORF">OB914_10510</name>
    <name evidence="1" type="ORF">OB916_08450</name>
</gene>
<evidence type="ECO:0000313" key="1">
    <source>
        <dbReference type="EMBL" id="MCU4718095.1"/>
    </source>
</evidence>
<evidence type="ECO:0000313" key="2">
    <source>
        <dbReference type="EMBL" id="MCU4727397.1"/>
    </source>
</evidence>
<dbReference type="Gene3D" id="3.30.530.20">
    <property type="match status" value="1"/>
</dbReference>
<dbReference type="InterPro" id="IPR019587">
    <property type="entry name" value="Polyketide_cyclase/dehydratase"/>
</dbReference>
<dbReference type="EMBL" id="JAOPKD010000009">
    <property type="protein sequence ID" value="MCU4727397.1"/>
    <property type="molecule type" value="Genomic_DNA"/>
</dbReference>
<sequence>MHNVSVEKVISAPATDVWTALDEFGRVSEYNPHVATSKIIDGPETGVGATRECVFEDGGRIEEKIIEYSPGSEYTVEFIDVGSMPLKQNRVQIRVEERGDTAAAVTMAATFEPKYGFLGTIMAKVMMESRFRKTFEEVLNGLEAYVLKREDVTEEGRTDVAYE</sequence>
<dbReference type="AlphaFoldDB" id="A0AAE3LFA6"/>
<dbReference type="Proteomes" id="UP001208186">
    <property type="component" value="Unassembled WGS sequence"/>
</dbReference>
<dbReference type="CDD" id="cd07821">
    <property type="entry name" value="PYR_PYL_RCAR_like"/>
    <property type="match status" value="1"/>
</dbReference>
<accession>A0AAE3LFA6</accession>
<organism evidence="2 4">
    <name type="scientific">Halapricum hydrolyticum</name>
    <dbReference type="NCBI Taxonomy" id="2979991"/>
    <lineage>
        <taxon>Archaea</taxon>
        <taxon>Methanobacteriati</taxon>
        <taxon>Methanobacteriota</taxon>
        <taxon>Stenosarchaea group</taxon>
        <taxon>Halobacteria</taxon>
        <taxon>Halobacteriales</taxon>
        <taxon>Haloarculaceae</taxon>
        <taxon>Halapricum</taxon>
    </lineage>
</organism>
<comment type="caution">
    <text evidence="2">The sequence shown here is derived from an EMBL/GenBank/DDBJ whole genome shotgun (WGS) entry which is preliminary data.</text>
</comment>
<dbReference type="RefSeq" id="WP_315908852.1">
    <property type="nucleotide sequence ID" value="NZ_JAOPKC010000007.1"/>
</dbReference>
<dbReference type="SUPFAM" id="SSF55961">
    <property type="entry name" value="Bet v1-like"/>
    <property type="match status" value="1"/>
</dbReference>
<reference evidence="2" key="1">
    <citation type="submission" date="2023-02" db="EMBL/GenBank/DDBJ databases">
        <title>Enrichment on poylsaccharides allowed isolation of novel metabolic and taxonomic groups of Haloarchaea.</title>
        <authorList>
            <person name="Sorokin D.Y."/>
            <person name="Elcheninov A.G."/>
            <person name="Khizhniak T.V."/>
            <person name="Kolganova T.V."/>
            <person name="Kublanov I.V."/>
        </authorList>
    </citation>
    <scope>NUCLEOTIDE SEQUENCE</scope>
    <source>
        <strain evidence="1 3">HArc-curdl5-1</strain>
        <strain evidence="2">HArc-curdl7</strain>
    </source>
</reference>
<name>A0AAE3LFA6_9EURY</name>
<dbReference type="Pfam" id="PF10604">
    <property type="entry name" value="Polyketide_cyc2"/>
    <property type="match status" value="1"/>
</dbReference>
<dbReference type="EMBL" id="JAOPKC010000007">
    <property type="protein sequence ID" value="MCU4718095.1"/>
    <property type="molecule type" value="Genomic_DNA"/>
</dbReference>
<protein>
    <submittedName>
        <fullName evidence="2">SRPBCC family protein</fullName>
    </submittedName>
</protein>
<keyword evidence="3" id="KW-1185">Reference proteome</keyword>
<dbReference type="InterPro" id="IPR023393">
    <property type="entry name" value="START-like_dom_sf"/>
</dbReference>
<evidence type="ECO:0000313" key="3">
    <source>
        <dbReference type="Proteomes" id="UP001208186"/>
    </source>
</evidence>
<dbReference type="PANTHER" id="PTHR39332:SF7">
    <property type="entry name" value="SRPBCC FAMILY PROTEIN"/>
    <property type="match status" value="1"/>
</dbReference>
<dbReference type="Proteomes" id="UP001209746">
    <property type="component" value="Unassembled WGS sequence"/>
</dbReference>
<proteinExistence type="predicted"/>